<evidence type="ECO:0000256" key="3">
    <source>
        <dbReference type="ARBA" id="ARBA00022475"/>
    </source>
</evidence>
<evidence type="ECO:0000256" key="1">
    <source>
        <dbReference type="ARBA" id="ARBA00004429"/>
    </source>
</evidence>
<evidence type="ECO:0000256" key="8">
    <source>
        <dbReference type="ARBA" id="ARBA00038436"/>
    </source>
</evidence>
<keyword evidence="6 9" id="KW-1133">Transmembrane helix</keyword>
<dbReference type="GO" id="GO:0022857">
    <property type="term" value="F:transmembrane transporter activity"/>
    <property type="evidence" value="ECO:0007669"/>
    <property type="project" value="UniProtKB-UniRule"/>
</dbReference>
<dbReference type="OrthoDB" id="7843639at2"/>
<feature type="transmembrane region" description="Helical" evidence="9">
    <location>
        <begin position="52"/>
        <end position="70"/>
    </location>
</feature>
<dbReference type="AlphaFoldDB" id="A0A2V3U7A9"/>
<proteinExistence type="inferred from homology"/>
<comment type="similarity">
    <text evidence="8 9">Belongs to the TRAP transporter small permease family.</text>
</comment>
<gene>
    <name evidence="11" type="ORF">C7450_113112</name>
</gene>
<keyword evidence="4 9" id="KW-0997">Cell inner membrane</keyword>
<evidence type="ECO:0000259" key="10">
    <source>
        <dbReference type="Pfam" id="PF04290"/>
    </source>
</evidence>
<feature type="domain" description="Tripartite ATP-independent periplasmic transporters DctQ component" evidence="10">
    <location>
        <begin position="28"/>
        <end position="155"/>
    </location>
</feature>
<evidence type="ECO:0000313" key="11">
    <source>
        <dbReference type="EMBL" id="PXW53624.1"/>
    </source>
</evidence>
<comment type="subcellular location">
    <subcellularLocation>
        <location evidence="1 9">Cell inner membrane</location>
        <topology evidence="1 9">Multi-pass membrane protein</topology>
    </subcellularLocation>
</comment>
<dbReference type="RefSeq" id="WP_110377585.1">
    <property type="nucleotide sequence ID" value="NZ_CAKNFM010000006.1"/>
</dbReference>
<keyword evidence="3" id="KW-1003">Cell membrane</keyword>
<dbReference type="EMBL" id="QJJK01000013">
    <property type="protein sequence ID" value="PXW53624.1"/>
    <property type="molecule type" value="Genomic_DNA"/>
</dbReference>
<dbReference type="Pfam" id="PF04290">
    <property type="entry name" value="DctQ"/>
    <property type="match status" value="1"/>
</dbReference>
<dbReference type="PANTHER" id="PTHR35011">
    <property type="entry name" value="2,3-DIKETO-L-GULONATE TRAP TRANSPORTER SMALL PERMEASE PROTEIN YIAM"/>
    <property type="match status" value="1"/>
</dbReference>
<protein>
    <recommendedName>
        <fullName evidence="9">TRAP transporter small permease protein</fullName>
    </recommendedName>
</protein>
<feature type="transmembrane region" description="Helical" evidence="9">
    <location>
        <begin position="91"/>
        <end position="112"/>
    </location>
</feature>
<name>A0A2V3U7A9_9HYPH</name>
<dbReference type="GO" id="GO:0015740">
    <property type="term" value="P:C4-dicarboxylate transport"/>
    <property type="evidence" value="ECO:0007669"/>
    <property type="project" value="TreeGrafter"/>
</dbReference>
<accession>A0A2V3U7A9</accession>
<comment type="subunit">
    <text evidence="9">The complex comprises the extracytoplasmic solute receptor protein and the two transmembrane proteins.</text>
</comment>
<evidence type="ECO:0000256" key="5">
    <source>
        <dbReference type="ARBA" id="ARBA00022692"/>
    </source>
</evidence>
<dbReference type="GO" id="GO:0005886">
    <property type="term" value="C:plasma membrane"/>
    <property type="evidence" value="ECO:0007669"/>
    <property type="project" value="UniProtKB-SubCell"/>
</dbReference>
<sequence>MQSSVINRIVDGYFKLLEFILFVCMAGMVITVFGNVVLRYGFNSGILVSEELSRFLFIWMTFIGAVVVLREHGHLGMDTVIKMLPLNGAKVAKAISDVLVIVCCVFLIAGTWEQHEVNMGNLSPVMMVPLEYVYSVAYISGISMMVITAVSLVSTFLPGARDPRQSLFVDAEEEAALNSIDAAAGKSDT</sequence>
<feature type="transmembrane region" description="Helical" evidence="9">
    <location>
        <begin position="12"/>
        <end position="32"/>
    </location>
</feature>
<keyword evidence="12" id="KW-1185">Reference proteome</keyword>
<evidence type="ECO:0000256" key="6">
    <source>
        <dbReference type="ARBA" id="ARBA00022989"/>
    </source>
</evidence>
<reference evidence="11 12" key="1">
    <citation type="submission" date="2018-05" db="EMBL/GenBank/DDBJ databases">
        <title>Genomic Encyclopedia of Type Strains, Phase IV (KMG-IV): sequencing the most valuable type-strain genomes for metagenomic binning, comparative biology and taxonomic classification.</title>
        <authorList>
            <person name="Goeker M."/>
        </authorList>
    </citation>
    <scope>NUCLEOTIDE SEQUENCE [LARGE SCALE GENOMIC DNA]</scope>
    <source>
        <strain evidence="11 12">DSM 6462</strain>
    </source>
</reference>
<feature type="transmembrane region" description="Helical" evidence="9">
    <location>
        <begin position="132"/>
        <end position="157"/>
    </location>
</feature>
<comment type="caution">
    <text evidence="11">The sequence shown here is derived from an EMBL/GenBank/DDBJ whole genome shotgun (WGS) entry which is preliminary data.</text>
</comment>
<dbReference type="InterPro" id="IPR007387">
    <property type="entry name" value="TRAP_DctQ"/>
</dbReference>
<dbReference type="PANTHER" id="PTHR35011:SF2">
    <property type="entry name" value="2,3-DIKETO-L-GULONATE TRAP TRANSPORTER SMALL PERMEASE PROTEIN YIAM"/>
    <property type="match status" value="1"/>
</dbReference>
<comment type="function">
    <text evidence="9">Part of the tripartite ATP-independent periplasmic (TRAP) transport system.</text>
</comment>
<dbReference type="Proteomes" id="UP000248021">
    <property type="component" value="Unassembled WGS sequence"/>
</dbReference>
<keyword evidence="5 9" id="KW-0812">Transmembrane</keyword>
<evidence type="ECO:0000256" key="9">
    <source>
        <dbReference type="RuleBase" id="RU369079"/>
    </source>
</evidence>
<evidence type="ECO:0000256" key="7">
    <source>
        <dbReference type="ARBA" id="ARBA00023136"/>
    </source>
</evidence>
<keyword evidence="2 9" id="KW-0813">Transport</keyword>
<evidence type="ECO:0000313" key="12">
    <source>
        <dbReference type="Proteomes" id="UP000248021"/>
    </source>
</evidence>
<dbReference type="InterPro" id="IPR055348">
    <property type="entry name" value="DctQ"/>
</dbReference>
<organism evidence="11 12">
    <name type="scientific">Chelatococcus asaccharovorans</name>
    <dbReference type="NCBI Taxonomy" id="28210"/>
    <lineage>
        <taxon>Bacteria</taxon>
        <taxon>Pseudomonadati</taxon>
        <taxon>Pseudomonadota</taxon>
        <taxon>Alphaproteobacteria</taxon>
        <taxon>Hyphomicrobiales</taxon>
        <taxon>Chelatococcaceae</taxon>
        <taxon>Chelatococcus</taxon>
    </lineage>
</organism>
<keyword evidence="7 9" id="KW-0472">Membrane</keyword>
<evidence type="ECO:0000256" key="2">
    <source>
        <dbReference type="ARBA" id="ARBA00022448"/>
    </source>
</evidence>
<evidence type="ECO:0000256" key="4">
    <source>
        <dbReference type="ARBA" id="ARBA00022519"/>
    </source>
</evidence>